<accession>A0A5B8VG49</accession>
<dbReference type="Gene3D" id="2.60.120.380">
    <property type="match status" value="1"/>
</dbReference>
<evidence type="ECO:0000259" key="3">
    <source>
        <dbReference type="Pfam" id="PF18962"/>
    </source>
</evidence>
<dbReference type="Gene3D" id="2.60.40.10">
    <property type="entry name" value="Immunoglobulins"/>
    <property type="match status" value="1"/>
</dbReference>
<keyword evidence="1" id="KW-0812">Transmembrane</keyword>
<dbReference type="GO" id="GO:0008237">
    <property type="term" value="F:metallopeptidase activity"/>
    <property type="evidence" value="ECO:0007669"/>
    <property type="project" value="InterPro"/>
</dbReference>
<feature type="transmembrane region" description="Helical" evidence="1">
    <location>
        <begin position="36"/>
        <end position="56"/>
    </location>
</feature>
<dbReference type="AlphaFoldDB" id="A0A5B8VG49"/>
<reference evidence="4 5" key="1">
    <citation type="journal article" date="2016" name="Int. J. Syst. Evol. Microbiol.">
        <title>Panacibacter ginsenosidivorans gen. nov., sp. nov., with ginsenoside converting activity isolated from soil of a ginseng field.</title>
        <authorList>
            <person name="Siddiqi M.Z."/>
            <person name="Muhammad Shafi S."/>
            <person name="Choi K.D."/>
            <person name="Im W.T."/>
        </authorList>
    </citation>
    <scope>NUCLEOTIDE SEQUENCE [LARGE SCALE GENOMIC DNA]</scope>
    <source>
        <strain evidence="4 5">Gsoil1550</strain>
    </source>
</reference>
<dbReference type="KEGG" id="pgin:FRZ67_22770"/>
<dbReference type="InterPro" id="IPR024079">
    <property type="entry name" value="MetalloPept_cat_dom_sf"/>
</dbReference>
<name>A0A5B8VG49_9BACT</name>
<dbReference type="Gene3D" id="3.40.390.10">
    <property type="entry name" value="Collagenase (Catalytic Domain)"/>
    <property type="match status" value="1"/>
</dbReference>
<evidence type="ECO:0000313" key="5">
    <source>
        <dbReference type="Proteomes" id="UP000321533"/>
    </source>
</evidence>
<dbReference type="Pfam" id="PF13583">
    <property type="entry name" value="Reprolysin_4"/>
    <property type="match status" value="1"/>
</dbReference>
<proteinExistence type="predicted"/>
<feature type="domain" description="Peptidase C-terminal archaeal/bacterial" evidence="2">
    <location>
        <begin position="828"/>
        <end position="892"/>
    </location>
</feature>
<keyword evidence="1" id="KW-0472">Membrane</keyword>
<protein>
    <submittedName>
        <fullName evidence="4">T9SS type A sorting domain-containing protein</fullName>
    </submittedName>
</protein>
<keyword evidence="5" id="KW-1185">Reference proteome</keyword>
<dbReference type="Proteomes" id="UP000321533">
    <property type="component" value="Chromosome"/>
</dbReference>
<dbReference type="Pfam" id="PF04151">
    <property type="entry name" value="PPC"/>
    <property type="match status" value="1"/>
</dbReference>
<dbReference type="SUPFAM" id="SSF89260">
    <property type="entry name" value="Collagen-binding domain"/>
    <property type="match status" value="1"/>
</dbReference>
<gene>
    <name evidence="4" type="ORF">FRZ67_22770</name>
</gene>
<sequence length="1007" mass="108694">MVLVNLQKQVPEKYYKALLPKLIKQYRQTALAERKIYLAIIQGPNGSFLFFSILFLHAHCFFKPRKIFTKQTPDLFEYFYELLKYFKFPPSPKPINCDTYVPNCLCFSAILKNKKNQMKKLLLLSLVCGGFMMSVHAQNDKALWKPTAESALSQKAKDEFGKHFKPAAYKFFSLKEDDLRNDLITAPAEKSIVISKSGKFIAVPDAEGNMQRFRIAEVPVMAPQLAAKYPGVKTYIGQGVEDKTATIHFDVTPAGFHAVVMSASKPTYYINPVDNANKVYIVNARNPGDKSAGFKCDIDKSLLITSNGSTDKSSTVTGNADDGKLRTYDLALCVNGEFSQTFLDGSETNDAQRIAKVMNVLITCIVRANAVYERDFGIRLQYVANEDTLIFLDPATDPWPTKPPLFGTSWNSKTQQTIDARIGSANYDVGHLLGKVPTFGDNNGNAGCIGCVCTSGAKGSGFSAYYDPTLIDYMVIDYWTHEMGHQFGANHTFDFSSEGTQAQIEPGSGSTIMGYAGITGSTDIQPHSDDLFSVVSIAQVANNIKSGSSSTCPAITNTGNTAPLANAGADYTIPKSTPFILTGTGSDIDGADALTYIWEQADVFEKTTSNTFPSATSTTGPVFRVYNDSTLPVRVFPALSTILAGQTSSTWEALPSVARDLSFRFTVRDNHVGGGNNMTDEMKVTVASTAGPFVVTQPNTNVSWVGGSQQTITWDVAATNNAPVSCANVKISLSTDGGNTFNTVLAASTPNDGSQVVTLPSVNSTQCRIKVEAVGNIFFDISNANFTISGGGPACPGQYDTNNNNKPQTASVIPLNTDVYGTIGVSGDKDFYRFTITTDGTINITLTNVPADYDITLINSSNTIIGQSRKKGTTDESISTTVIAGDYAVRVTAKNGVFDAANCYTLKVATGTASLGIAAASADAVSSKVLFKIYPNPVTSTLYINLPSSSLQHEIKVYDVNGKVVAMQKATQQLVQINLSRIVAGVYYVKVINSNGKEVYASSFIKQ</sequence>
<dbReference type="NCBIfam" id="TIGR04183">
    <property type="entry name" value="Por_Secre_tail"/>
    <property type="match status" value="1"/>
</dbReference>
<keyword evidence="1" id="KW-1133">Transmembrane helix</keyword>
<dbReference type="InterPro" id="IPR013783">
    <property type="entry name" value="Ig-like_fold"/>
</dbReference>
<organism evidence="4 5">
    <name type="scientific">Panacibacter ginsenosidivorans</name>
    <dbReference type="NCBI Taxonomy" id="1813871"/>
    <lineage>
        <taxon>Bacteria</taxon>
        <taxon>Pseudomonadati</taxon>
        <taxon>Bacteroidota</taxon>
        <taxon>Chitinophagia</taxon>
        <taxon>Chitinophagales</taxon>
        <taxon>Chitinophagaceae</taxon>
        <taxon>Panacibacter</taxon>
    </lineage>
</organism>
<dbReference type="EMBL" id="CP042435">
    <property type="protein sequence ID" value="QEC69982.1"/>
    <property type="molecule type" value="Genomic_DNA"/>
</dbReference>
<dbReference type="SUPFAM" id="SSF55486">
    <property type="entry name" value="Metalloproteases ('zincins'), catalytic domain"/>
    <property type="match status" value="1"/>
</dbReference>
<dbReference type="InterPro" id="IPR026444">
    <property type="entry name" value="Secre_tail"/>
</dbReference>
<dbReference type="Pfam" id="PF18962">
    <property type="entry name" value="Por_Secre_tail"/>
    <property type="match status" value="1"/>
</dbReference>
<evidence type="ECO:0000259" key="2">
    <source>
        <dbReference type="Pfam" id="PF04151"/>
    </source>
</evidence>
<evidence type="ECO:0000313" key="4">
    <source>
        <dbReference type="EMBL" id="QEC69982.1"/>
    </source>
</evidence>
<evidence type="ECO:0000256" key="1">
    <source>
        <dbReference type="SAM" id="Phobius"/>
    </source>
</evidence>
<feature type="domain" description="Secretion system C-terminal sorting" evidence="3">
    <location>
        <begin position="933"/>
        <end position="998"/>
    </location>
</feature>
<dbReference type="InterPro" id="IPR007280">
    <property type="entry name" value="Peptidase_C_arc/bac"/>
</dbReference>